<dbReference type="InterPro" id="IPR036390">
    <property type="entry name" value="WH_DNA-bd_sf"/>
</dbReference>
<evidence type="ECO:0000313" key="6">
    <source>
        <dbReference type="EMBL" id="ABM75704.1"/>
    </source>
</evidence>
<dbReference type="SUPFAM" id="SSF51206">
    <property type="entry name" value="cAMP-binding domain-like"/>
    <property type="match status" value="1"/>
</dbReference>
<organism evidence="5">
    <name type="scientific">Prochlorococcus marinus (strain NATL1A)</name>
    <dbReference type="NCBI Taxonomy" id="167555"/>
    <lineage>
        <taxon>Bacteria</taxon>
        <taxon>Bacillati</taxon>
        <taxon>Cyanobacteriota</taxon>
        <taxon>Cyanophyceae</taxon>
        <taxon>Synechococcales</taxon>
        <taxon>Prochlorococcaceae</taxon>
        <taxon>Prochlorococcus</taxon>
    </lineage>
</organism>
<dbReference type="Gene3D" id="2.60.120.10">
    <property type="entry name" value="Jelly Rolls"/>
    <property type="match status" value="1"/>
</dbReference>
<dbReference type="InterPro" id="IPR014710">
    <property type="entry name" value="RmlC-like_jellyroll"/>
</dbReference>
<dbReference type="InterPro" id="IPR036388">
    <property type="entry name" value="WH-like_DNA-bd_sf"/>
</dbReference>
<evidence type="ECO:0000256" key="2">
    <source>
        <dbReference type="ARBA" id="ARBA00023125"/>
    </source>
</evidence>
<protein>
    <submittedName>
        <fullName evidence="5 6">Putative transcriptional regulator</fullName>
    </submittedName>
</protein>
<dbReference type="RefSeq" id="WP_011823805.1">
    <property type="nucleotide sequence ID" value="NC_008819.1"/>
</dbReference>
<dbReference type="AlphaFoldDB" id="Q0GPM8"/>
<proteinExistence type="predicted"/>
<dbReference type="Gene3D" id="1.10.10.10">
    <property type="entry name" value="Winged helix-like DNA-binding domain superfamily/Winged helix DNA-binding domain"/>
    <property type="match status" value="1"/>
</dbReference>
<dbReference type="PROSITE" id="PS51063">
    <property type="entry name" value="HTH_CRP_2"/>
    <property type="match status" value="1"/>
</dbReference>
<evidence type="ECO:0000256" key="3">
    <source>
        <dbReference type="ARBA" id="ARBA00023163"/>
    </source>
</evidence>
<dbReference type="GO" id="GO:0006355">
    <property type="term" value="P:regulation of DNA-templated transcription"/>
    <property type="evidence" value="ECO:0007669"/>
    <property type="project" value="InterPro"/>
</dbReference>
<feature type="domain" description="HTH crp-type" evidence="4">
    <location>
        <begin position="135"/>
        <end position="208"/>
    </location>
</feature>
<dbReference type="EMBL" id="CP000553">
    <property type="protein sequence ID" value="ABM75704.1"/>
    <property type="molecule type" value="Genomic_DNA"/>
</dbReference>
<keyword evidence="1" id="KW-0805">Transcription regulation</keyword>
<dbReference type="GO" id="GO:0003677">
    <property type="term" value="F:DNA binding"/>
    <property type="evidence" value="ECO:0007669"/>
    <property type="project" value="UniProtKB-KW"/>
</dbReference>
<dbReference type="SMART" id="SM00419">
    <property type="entry name" value="HTH_CRP"/>
    <property type="match status" value="1"/>
</dbReference>
<keyword evidence="3" id="KW-0804">Transcription</keyword>
<accession>Q0GPM8</accession>
<evidence type="ECO:0000313" key="7">
    <source>
        <dbReference type="Proteomes" id="UP000002592"/>
    </source>
</evidence>
<evidence type="ECO:0000259" key="4">
    <source>
        <dbReference type="PROSITE" id="PS51063"/>
    </source>
</evidence>
<reference evidence="6" key="2">
    <citation type="submission" date="2006-11" db="EMBL/GenBank/DDBJ databases">
        <authorList>
            <person name="Chisholm S."/>
            <person name="Huang K."/>
            <person name="Martiny A."/>
            <person name="Kettler G."/>
            <person name="Coleman M."/>
            <person name="Keller K."/>
            <person name="Arkin A."/>
            <person name="Coe A."/>
            <person name="Rodrigue S."/>
            <person name="Ferriera S."/>
            <person name="Johnson J."/>
            <person name="Kravitz S."/>
            <person name="Beeson K."/>
            <person name="Sutton G."/>
            <person name="Rogers Y.-H."/>
            <person name="Friedman R."/>
            <person name="Frazier M."/>
            <person name="Venter J.C."/>
        </authorList>
    </citation>
    <scope>NUCLEOTIDE SEQUENCE</scope>
    <source>
        <strain evidence="6">NATL1A</strain>
    </source>
</reference>
<dbReference type="KEGG" id="pme:NATL1_11461"/>
<dbReference type="InterPro" id="IPR018490">
    <property type="entry name" value="cNMP-bd_dom_sf"/>
</dbReference>
<dbReference type="EMBL" id="DQ786981">
    <property type="protein sequence ID" value="ABI23469.1"/>
    <property type="molecule type" value="Genomic_DNA"/>
</dbReference>
<reference evidence="5" key="1">
    <citation type="journal article" date="2006" name="Proc. Natl. Acad. Sci. U.S.A.">
        <title>Phosphate acquisition genes in Prochlorococcus ecotypes: evidence for genome-wide adaptation.</title>
        <authorList>
            <person name="Martiny A.C."/>
            <person name="Coleman M.L."/>
            <person name="Chisholm S.W."/>
        </authorList>
    </citation>
    <scope>NUCLEOTIDE SEQUENCE</scope>
    <source>
        <strain evidence="5">NATL1A</strain>
    </source>
</reference>
<dbReference type="SUPFAM" id="SSF46785">
    <property type="entry name" value="Winged helix' DNA-binding domain"/>
    <property type="match status" value="1"/>
</dbReference>
<dbReference type="HOGENOM" id="CLU_075053_8_0_3"/>
<dbReference type="Pfam" id="PF13545">
    <property type="entry name" value="HTH_Crp_2"/>
    <property type="match status" value="1"/>
</dbReference>
<sequence>MTSSFQESLSEESQFYVEILENMYHSNHIVNIPSGEKVSLSKSYLWLVVRGVIKIQTLTLDGELSILGLVSRDEVFGQPLSISNPYEAYALGNCDLLPISLIEIEQNPTLSISIFNALRKTYQQTEMLLSIKAIRGMEDRIKSLFIFLAERYGRDYKDGIVIDIRLTHQEIANLLTTTRVTVTRIMSGLKESKWLILERSKYVLKKHSTI</sequence>
<reference evidence="7" key="3">
    <citation type="journal article" date="2007" name="PLoS Genet.">
        <title>Patterns and implications of gene gain and loss in the evolution of Prochlorococcus.</title>
        <authorList>
            <person name="Kettler G.C."/>
            <person name="Martiny A.C."/>
            <person name="Huang K."/>
            <person name="Zucker J."/>
            <person name="Coleman M.L."/>
            <person name="Rodrigue S."/>
            <person name="Chen F."/>
            <person name="Lapidus A."/>
            <person name="Ferriera S."/>
            <person name="Johnson J."/>
            <person name="Steglich C."/>
            <person name="Church G.M."/>
            <person name="Richardson P."/>
            <person name="Chisholm S.W."/>
        </authorList>
    </citation>
    <scope>NUCLEOTIDE SEQUENCE [LARGE SCALE GENOMIC DNA]</scope>
    <source>
        <strain evidence="7">NATL1A</strain>
    </source>
</reference>
<evidence type="ECO:0000256" key="1">
    <source>
        <dbReference type="ARBA" id="ARBA00023015"/>
    </source>
</evidence>
<dbReference type="eggNOG" id="COG0664">
    <property type="taxonomic scope" value="Bacteria"/>
</dbReference>
<name>Q0GPM8_PROM1</name>
<keyword evidence="2" id="KW-0238">DNA-binding</keyword>
<dbReference type="Proteomes" id="UP000002592">
    <property type="component" value="Chromosome"/>
</dbReference>
<dbReference type="InterPro" id="IPR012318">
    <property type="entry name" value="HTH_CRP"/>
</dbReference>
<evidence type="ECO:0000313" key="5">
    <source>
        <dbReference type="EMBL" id="ABI23469.1"/>
    </source>
</evidence>
<gene>
    <name evidence="5" type="primary">crp</name>
    <name evidence="6" type="ordered locus">NATL1_11461</name>
</gene>